<gene>
    <name evidence="2" type="ORF">GGQ01_002064</name>
</gene>
<evidence type="ECO:0000313" key="3">
    <source>
        <dbReference type="Proteomes" id="UP001155040"/>
    </source>
</evidence>
<proteinExistence type="predicted"/>
<organism evidence="2 3">
    <name type="scientific">Salinibacter ruber</name>
    <dbReference type="NCBI Taxonomy" id="146919"/>
    <lineage>
        <taxon>Bacteria</taxon>
        <taxon>Pseudomonadati</taxon>
        <taxon>Rhodothermota</taxon>
        <taxon>Rhodothermia</taxon>
        <taxon>Rhodothermales</taxon>
        <taxon>Salinibacteraceae</taxon>
        <taxon>Salinibacter</taxon>
    </lineage>
</organism>
<dbReference type="EMBL" id="JANUBF010000012">
    <property type="protein sequence ID" value="MCS4036992.1"/>
    <property type="molecule type" value="Genomic_DNA"/>
</dbReference>
<feature type="region of interest" description="Disordered" evidence="1">
    <location>
        <begin position="448"/>
        <end position="489"/>
    </location>
</feature>
<reference evidence="2" key="1">
    <citation type="submission" date="2022-08" db="EMBL/GenBank/DDBJ databases">
        <title>Genomic Encyclopedia of Type Strains, Phase V (KMG-V): Genome sequencing to study the core and pangenomes of soil and plant-associated prokaryotes.</title>
        <authorList>
            <person name="Whitman W."/>
        </authorList>
    </citation>
    <scope>NUCLEOTIDE SEQUENCE</scope>
    <source>
        <strain evidence="2">SP3012</strain>
    </source>
</reference>
<dbReference type="AlphaFoldDB" id="A0A9X2ULW1"/>
<name>A0A9X2ULW1_9BACT</name>
<sequence>MDRSEAEELASDDIILRYGLAELISSGYQEDEPVEEAAEKRIRELKSAIRAYVEPRNYSENASGTASVVTDPSSETGLEVVGNGYHVRSHVLNTDLNGQHTVLTALKNGKPKDSGKLLQRYYPHASKLSIGNKNAANVKAAEAARKLAFITTLTPQKPSRIVDPEEDARGALLPSLPLEDLVQFIDVFREAPGPGLRWHMRGGKPRLNERDGNFASSPPTWAFSTVGLLAAVSDWSEEAEYDLQARELIGKLSRSRLFLVGESDITPRSFDEAPHLETLASEAGKLVRNAWRAADQLTGEDPFYFRLHRFLTQFDWHSLRQFLSVRVTYPPQFEPFLTGFFLQDMDPDVIAAAKAAGKHANSCCYRAAKENDSYKSKETYLDELEGIITSADSGPELLARLSTQVGRLPKGDFPESAEPFFDALNAGEIDLKRAKNVLRSYLRIGTTFDNSSNDNGNNDNRNDDSSSGDGGNGSPSDISEDDAQFTYQD</sequence>
<dbReference type="Proteomes" id="UP001155040">
    <property type="component" value="Unassembled WGS sequence"/>
</dbReference>
<accession>A0A9X2ULW1</accession>
<dbReference type="RefSeq" id="WP_259090903.1">
    <property type="nucleotide sequence ID" value="NZ_JANTZY010000004.1"/>
</dbReference>
<comment type="caution">
    <text evidence="2">The sequence shown here is derived from an EMBL/GenBank/DDBJ whole genome shotgun (WGS) entry which is preliminary data.</text>
</comment>
<feature type="compositionally biased region" description="Low complexity" evidence="1">
    <location>
        <begin position="449"/>
        <end position="459"/>
    </location>
</feature>
<evidence type="ECO:0000313" key="2">
    <source>
        <dbReference type="EMBL" id="MCS4036992.1"/>
    </source>
</evidence>
<protein>
    <submittedName>
        <fullName evidence="2">Uncharacterized protein</fullName>
    </submittedName>
</protein>
<evidence type="ECO:0000256" key="1">
    <source>
        <dbReference type="SAM" id="MobiDB-lite"/>
    </source>
</evidence>